<dbReference type="Pfam" id="PF02687">
    <property type="entry name" value="FtsX"/>
    <property type="match status" value="1"/>
</dbReference>
<keyword evidence="5 7" id="KW-0472">Membrane</keyword>
<dbReference type="Pfam" id="PF12704">
    <property type="entry name" value="MacB_PCD"/>
    <property type="match status" value="1"/>
</dbReference>
<dbReference type="EMBL" id="JAXBLV010000189">
    <property type="protein sequence ID" value="MDY3561180.1"/>
    <property type="molecule type" value="Genomic_DNA"/>
</dbReference>
<feature type="transmembrane region" description="Helical" evidence="7">
    <location>
        <begin position="313"/>
        <end position="337"/>
    </location>
</feature>
<dbReference type="InterPro" id="IPR050250">
    <property type="entry name" value="Macrolide_Exporter_MacB"/>
</dbReference>
<evidence type="ECO:0000256" key="3">
    <source>
        <dbReference type="ARBA" id="ARBA00022692"/>
    </source>
</evidence>
<dbReference type="InterPro" id="IPR003838">
    <property type="entry name" value="ABC3_permease_C"/>
</dbReference>
<feature type="domain" description="ABC3 transporter permease C-terminal" evidence="8">
    <location>
        <begin position="272"/>
        <end position="387"/>
    </location>
</feature>
<protein>
    <submittedName>
        <fullName evidence="10">ABC transporter permease</fullName>
    </submittedName>
</protein>
<gene>
    <name evidence="10" type="ORF">R5W23_002442</name>
</gene>
<feature type="transmembrane region" description="Helical" evidence="7">
    <location>
        <begin position="268"/>
        <end position="293"/>
    </location>
</feature>
<evidence type="ECO:0000256" key="5">
    <source>
        <dbReference type="ARBA" id="ARBA00023136"/>
    </source>
</evidence>
<keyword evidence="4 7" id="KW-1133">Transmembrane helix</keyword>
<comment type="subcellular location">
    <subcellularLocation>
        <location evidence="1">Cell membrane</location>
        <topology evidence="1">Multi-pass membrane protein</topology>
    </subcellularLocation>
</comment>
<evidence type="ECO:0000259" key="9">
    <source>
        <dbReference type="Pfam" id="PF12704"/>
    </source>
</evidence>
<dbReference type="PANTHER" id="PTHR30572">
    <property type="entry name" value="MEMBRANE COMPONENT OF TRANSPORTER-RELATED"/>
    <property type="match status" value="1"/>
</dbReference>
<dbReference type="PANTHER" id="PTHR30572:SF4">
    <property type="entry name" value="ABC TRANSPORTER PERMEASE YTRF"/>
    <property type="match status" value="1"/>
</dbReference>
<dbReference type="InterPro" id="IPR025857">
    <property type="entry name" value="MacB_PCD"/>
</dbReference>
<dbReference type="RefSeq" id="WP_320687636.1">
    <property type="nucleotide sequence ID" value="NZ_JAXBLV010000189.1"/>
</dbReference>
<accession>A0ABU5F393</accession>
<reference evidence="11" key="1">
    <citation type="journal article" date="2023" name="Mar. Drugs">
        <title>Gemmata algarum, a Novel Planctomycete Isolated from an Algal Mat, Displays Antimicrobial Activity.</title>
        <authorList>
            <person name="Kumar G."/>
            <person name="Kallscheuer N."/>
            <person name="Kashif M."/>
            <person name="Ahamad S."/>
            <person name="Jagadeeshwari U."/>
            <person name="Pannikurungottu S."/>
            <person name="Haufschild T."/>
            <person name="Kabuu M."/>
            <person name="Sasikala C."/>
            <person name="Jogler C."/>
            <person name="Ramana C."/>
        </authorList>
    </citation>
    <scope>NUCLEOTIDE SEQUENCE [LARGE SCALE GENOMIC DNA]</scope>
    <source>
        <strain evidence="11">JC673</strain>
    </source>
</reference>
<keyword evidence="2" id="KW-1003">Cell membrane</keyword>
<evidence type="ECO:0000256" key="4">
    <source>
        <dbReference type="ARBA" id="ARBA00022989"/>
    </source>
</evidence>
<organism evidence="10 11">
    <name type="scientific">Gemmata algarum</name>
    <dbReference type="NCBI Taxonomy" id="2975278"/>
    <lineage>
        <taxon>Bacteria</taxon>
        <taxon>Pseudomonadati</taxon>
        <taxon>Planctomycetota</taxon>
        <taxon>Planctomycetia</taxon>
        <taxon>Gemmatales</taxon>
        <taxon>Gemmataceae</taxon>
        <taxon>Gemmata</taxon>
    </lineage>
</organism>
<evidence type="ECO:0000256" key="1">
    <source>
        <dbReference type="ARBA" id="ARBA00004651"/>
    </source>
</evidence>
<dbReference type="Proteomes" id="UP001272242">
    <property type="component" value="Unassembled WGS sequence"/>
</dbReference>
<feature type="domain" description="MacB-like periplasmic core" evidence="9">
    <location>
        <begin position="18"/>
        <end position="237"/>
    </location>
</feature>
<sequence length="396" mass="43086">MYFAAFILKNLTRRPVRTALTVLGLAVAVGSMIALLAVSYNVERSVESAFDVRRVDLVVMQKGKPFGLDSEFSERLVAATRAMPEVERVSEGLVGNANVYRDSGTVDNDIILVQGWKPDNFGYEDMELIEGRLLQPGDQHKVIIGRILAGNLRDKGNVGHNVGQKLRFVGDPDNPYEIVGIFKSRVVFEEGGAVVPFDDGQTLHTKPGKVTGFSVRVKKGGPDSTAEVEAVRQQIEALRDAKDPTVRLVANPPDKYVEQVSQLQLIRAITWLVSAIAFAVGTITMMNTMAMSVLERTHEIGILRAVGWPRFRVIRMILGEAAMIALGATLMGVVIAFVGMQSLTLSPKVNGFIEPDLSLVVILKGAAITLLIGLIGGAYPAYRAARLLPTEALRHD</sequence>
<feature type="transmembrane region" description="Helical" evidence="7">
    <location>
        <begin position="357"/>
        <end position="379"/>
    </location>
</feature>
<keyword evidence="11" id="KW-1185">Reference proteome</keyword>
<feature type="transmembrane region" description="Helical" evidence="7">
    <location>
        <begin position="20"/>
        <end position="40"/>
    </location>
</feature>
<evidence type="ECO:0000256" key="2">
    <source>
        <dbReference type="ARBA" id="ARBA00022475"/>
    </source>
</evidence>
<evidence type="ECO:0000256" key="7">
    <source>
        <dbReference type="SAM" id="Phobius"/>
    </source>
</evidence>
<evidence type="ECO:0000256" key="6">
    <source>
        <dbReference type="ARBA" id="ARBA00038076"/>
    </source>
</evidence>
<comment type="similarity">
    <text evidence="6">Belongs to the ABC-4 integral membrane protein family.</text>
</comment>
<name>A0ABU5F393_9BACT</name>
<keyword evidence="3 7" id="KW-0812">Transmembrane</keyword>
<proteinExistence type="inferred from homology"/>
<evidence type="ECO:0000313" key="10">
    <source>
        <dbReference type="EMBL" id="MDY3561180.1"/>
    </source>
</evidence>
<comment type="caution">
    <text evidence="10">The sequence shown here is derived from an EMBL/GenBank/DDBJ whole genome shotgun (WGS) entry which is preliminary data.</text>
</comment>
<evidence type="ECO:0000313" key="11">
    <source>
        <dbReference type="Proteomes" id="UP001272242"/>
    </source>
</evidence>
<evidence type="ECO:0000259" key="8">
    <source>
        <dbReference type="Pfam" id="PF02687"/>
    </source>
</evidence>